<feature type="transmembrane region" description="Helical" evidence="1">
    <location>
        <begin position="15"/>
        <end position="37"/>
    </location>
</feature>
<protein>
    <submittedName>
        <fullName evidence="2">Uncharacterized protein</fullName>
    </submittedName>
</protein>
<dbReference type="Proteomes" id="UP000517523">
    <property type="component" value="Unassembled WGS sequence"/>
</dbReference>
<keyword evidence="1" id="KW-0472">Membrane</keyword>
<dbReference type="AlphaFoldDB" id="A0A839TWS1"/>
<comment type="caution">
    <text evidence="2">The sequence shown here is derived from an EMBL/GenBank/DDBJ whole genome shotgun (WGS) entry which is preliminary data.</text>
</comment>
<evidence type="ECO:0000313" key="3">
    <source>
        <dbReference type="Proteomes" id="UP000517523"/>
    </source>
</evidence>
<gene>
    <name evidence="2" type="ORF">FHS19_004573</name>
</gene>
<evidence type="ECO:0000256" key="1">
    <source>
        <dbReference type="SAM" id="Phobius"/>
    </source>
</evidence>
<sequence length="52" mass="5811">MTIGMFLTALLSSRIGVLSALHPVIAIMLFWSSTLILRPLRDHRPKNGTINH</sequence>
<proteinExistence type="predicted"/>
<reference evidence="2 3" key="1">
    <citation type="submission" date="2020-08" db="EMBL/GenBank/DDBJ databases">
        <title>Genomic Encyclopedia of Type Strains, Phase III (KMG-III): the genomes of soil and plant-associated and newly described type strains.</title>
        <authorList>
            <person name="Whitman W."/>
        </authorList>
    </citation>
    <scope>NUCLEOTIDE SEQUENCE [LARGE SCALE GENOMIC DNA]</scope>
    <source>
        <strain evidence="2 3">CECT 5831</strain>
    </source>
</reference>
<dbReference type="EMBL" id="JACHXJ010000004">
    <property type="protein sequence ID" value="MBB3129868.1"/>
    <property type="molecule type" value="Genomic_DNA"/>
</dbReference>
<accession>A0A839TWS1</accession>
<keyword evidence="1" id="KW-0812">Transmembrane</keyword>
<evidence type="ECO:0000313" key="2">
    <source>
        <dbReference type="EMBL" id="MBB3129868.1"/>
    </source>
</evidence>
<keyword evidence="1" id="KW-1133">Transmembrane helix</keyword>
<organism evidence="2 3">
    <name type="scientific">Paenibacillus rhizosphaerae</name>
    <dbReference type="NCBI Taxonomy" id="297318"/>
    <lineage>
        <taxon>Bacteria</taxon>
        <taxon>Bacillati</taxon>
        <taxon>Bacillota</taxon>
        <taxon>Bacilli</taxon>
        <taxon>Bacillales</taxon>
        <taxon>Paenibacillaceae</taxon>
        <taxon>Paenibacillus</taxon>
    </lineage>
</organism>
<name>A0A839TWS1_9BACL</name>